<protein>
    <submittedName>
        <fullName evidence="2">Uncharacterized protein</fullName>
    </submittedName>
</protein>
<evidence type="ECO:0000313" key="3">
    <source>
        <dbReference type="Proteomes" id="UP000199103"/>
    </source>
</evidence>
<gene>
    <name evidence="2" type="ORF">SAMN04489812_0983</name>
</gene>
<organism evidence="2 3">
    <name type="scientific">Microlunatus soli</name>
    <dbReference type="NCBI Taxonomy" id="630515"/>
    <lineage>
        <taxon>Bacteria</taxon>
        <taxon>Bacillati</taxon>
        <taxon>Actinomycetota</taxon>
        <taxon>Actinomycetes</taxon>
        <taxon>Propionibacteriales</taxon>
        <taxon>Propionibacteriaceae</taxon>
        <taxon>Microlunatus</taxon>
    </lineage>
</organism>
<dbReference type="EMBL" id="LT629772">
    <property type="protein sequence ID" value="SDS13282.1"/>
    <property type="molecule type" value="Genomic_DNA"/>
</dbReference>
<accession>A0A1H1PPQ5</accession>
<sequence length="216" mass="23086">MPVASGALCVRTACARRRAYVSTSKEGDVAVLTQRVVSQRQVRAAQRGVAKAYRANVERSPTPRSACPGAARQEQSRQGATRDVLISSSPALQIRSQGERVTASRDPSKRVQRSEQACSPEQPNPASRRRSDHGPGSVPAAGAVRRSHCPTAPGRGQLRGGSSDRSAETVHRCQWRGVGMNLSGRWLSPPRRPPDPTDPLATRPPAVGDEASASTR</sequence>
<dbReference type="Proteomes" id="UP000199103">
    <property type="component" value="Chromosome I"/>
</dbReference>
<feature type="region of interest" description="Disordered" evidence="1">
    <location>
        <begin position="55"/>
        <end position="216"/>
    </location>
</feature>
<dbReference type="AlphaFoldDB" id="A0A1H1PPQ5"/>
<keyword evidence="3" id="KW-1185">Reference proteome</keyword>
<feature type="compositionally biased region" description="Basic and acidic residues" evidence="1">
    <location>
        <begin position="102"/>
        <end position="113"/>
    </location>
</feature>
<evidence type="ECO:0000256" key="1">
    <source>
        <dbReference type="SAM" id="MobiDB-lite"/>
    </source>
</evidence>
<feature type="compositionally biased region" description="Polar residues" evidence="1">
    <location>
        <begin position="86"/>
        <end position="96"/>
    </location>
</feature>
<dbReference type="STRING" id="630515.SAMN04489812_0983"/>
<evidence type="ECO:0000313" key="2">
    <source>
        <dbReference type="EMBL" id="SDS13282.1"/>
    </source>
</evidence>
<feature type="compositionally biased region" description="Polar residues" evidence="1">
    <location>
        <begin position="114"/>
        <end position="125"/>
    </location>
</feature>
<proteinExistence type="predicted"/>
<reference evidence="2 3" key="1">
    <citation type="submission" date="2016-10" db="EMBL/GenBank/DDBJ databases">
        <authorList>
            <person name="de Groot N.N."/>
        </authorList>
    </citation>
    <scope>NUCLEOTIDE SEQUENCE [LARGE SCALE GENOMIC DNA]</scope>
    <source>
        <strain evidence="2 3">DSM 21800</strain>
    </source>
</reference>
<name>A0A1H1PPQ5_9ACTN</name>